<gene>
    <name evidence="1" type="ORF">EXM22_01785</name>
</gene>
<dbReference type="AlphaFoldDB" id="A0A5C1QKW3"/>
<proteinExistence type="predicted"/>
<dbReference type="Proteomes" id="UP000324209">
    <property type="component" value="Chromosome"/>
</dbReference>
<accession>A0A5C1QKW3</accession>
<sequence>MSISDKHKVIYGIAKGLRYGDEKGHKEMKGSELAEILNDLGYLTDDGEKYTVGTIGIFSCISAAYKSFKKHDGDDHRAGWIATAFVDRNGEYAWQE</sequence>
<evidence type="ECO:0000313" key="2">
    <source>
        <dbReference type="Proteomes" id="UP000324209"/>
    </source>
</evidence>
<evidence type="ECO:0000313" key="1">
    <source>
        <dbReference type="EMBL" id="QEN06782.1"/>
    </source>
</evidence>
<protein>
    <submittedName>
        <fullName evidence="1">Uncharacterized protein</fullName>
    </submittedName>
</protein>
<dbReference type="RefSeq" id="WP_149484865.1">
    <property type="nucleotide sequence ID" value="NZ_CP036150.1"/>
</dbReference>
<reference evidence="1 2" key="1">
    <citation type="submission" date="2019-02" db="EMBL/GenBank/DDBJ databases">
        <title>Complete Genome Sequence and Methylome Analysis of free living Spirochaetas.</title>
        <authorList>
            <person name="Fomenkov A."/>
            <person name="Dubinina G."/>
            <person name="Leshcheva N."/>
            <person name="Mikheeva N."/>
            <person name="Grabovich M."/>
            <person name="Vincze T."/>
            <person name="Roberts R.J."/>
        </authorList>
    </citation>
    <scope>NUCLEOTIDE SEQUENCE [LARGE SCALE GENOMIC DNA]</scope>
    <source>
        <strain evidence="1 2">K2</strain>
    </source>
</reference>
<dbReference type="EMBL" id="CP036150">
    <property type="protein sequence ID" value="QEN06782.1"/>
    <property type="molecule type" value="Genomic_DNA"/>
</dbReference>
<keyword evidence="2" id="KW-1185">Reference proteome</keyword>
<organism evidence="1 2">
    <name type="scientific">Oceanispirochaeta crateris</name>
    <dbReference type="NCBI Taxonomy" id="2518645"/>
    <lineage>
        <taxon>Bacteria</taxon>
        <taxon>Pseudomonadati</taxon>
        <taxon>Spirochaetota</taxon>
        <taxon>Spirochaetia</taxon>
        <taxon>Spirochaetales</taxon>
        <taxon>Spirochaetaceae</taxon>
        <taxon>Oceanispirochaeta</taxon>
    </lineage>
</organism>
<dbReference type="KEGG" id="ock:EXM22_01785"/>
<name>A0A5C1QKW3_9SPIO</name>